<organism evidence="2 3">
    <name type="scientific">Streptomyces globisporus</name>
    <dbReference type="NCBI Taxonomy" id="1908"/>
    <lineage>
        <taxon>Bacteria</taxon>
        <taxon>Bacillati</taxon>
        <taxon>Actinomycetota</taxon>
        <taxon>Actinomycetes</taxon>
        <taxon>Kitasatosporales</taxon>
        <taxon>Streptomycetaceae</taxon>
        <taxon>Streptomyces</taxon>
    </lineage>
</organism>
<comment type="caution">
    <text evidence="2">The sequence shown here is derived from an EMBL/GenBank/DDBJ whole genome shotgun (WGS) entry which is preliminary data.</text>
</comment>
<keyword evidence="1" id="KW-0472">Membrane</keyword>
<dbReference type="InterPro" id="IPR045713">
    <property type="entry name" value="DUF6069"/>
</dbReference>
<accession>A0A423V5N5</accession>
<feature type="transmembrane region" description="Helical" evidence="1">
    <location>
        <begin position="98"/>
        <end position="119"/>
    </location>
</feature>
<feature type="transmembrane region" description="Helical" evidence="1">
    <location>
        <begin position="67"/>
        <end position="86"/>
    </location>
</feature>
<protein>
    <submittedName>
        <fullName evidence="2">Uncharacterized protein</fullName>
    </submittedName>
</protein>
<keyword evidence="1" id="KW-0812">Transmembrane</keyword>
<sequence>MALAVVVATAAAGIGNTVVSLIARAAGVSDDFPPLWPSAYLPSTLIGVLAGAVGWHIVRRRAGDPAAVLRWLVPTVVAVSLIPDIATGITGNQPATSWGGVAALMSMHLVVAAVAVPVYRRFLPLNA</sequence>
<reference evidence="2 3" key="1">
    <citation type="submission" date="2018-08" db="EMBL/GenBank/DDBJ databases">
        <title>Streptomyces globisporus 1912-4Crt, whole genome shotgun sequence.</title>
        <authorList>
            <person name="Matselyukh B."/>
        </authorList>
    </citation>
    <scope>NUCLEOTIDE SEQUENCE [LARGE SCALE GENOMIC DNA]</scope>
    <source>
        <strain evidence="2 3">1912-4Crt</strain>
    </source>
</reference>
<dbReference type="EMBL" id="QWFA01000010">
    <property type="protein sequence ID" value="ROV69921.1"/>
    <property type="molecule type" value="Genomic_DNA"/>
</dbReference>
<name>A0A423V5N5_STRGL</name>
<gene>
    <name evidence="2" type="ORF">D3105_03585</name>
</gene>
<dbReference type="Pfam" id="PF19545">
    <property type="entry name" value="DUF6069"/>
    <property type="match status" value="1"/>
</dbReference>
<evidence type="ECO:0000313" key="2">
    <source>
        <dbReference type="EMBL" id="ROV69921.1"/>
    </source>
</evidence>
<feature type="transmembrane region" description="Helical" evidence="1">
    <location>
        <begin position="35"/>
        <end position="55"/>
    </location>
</feature>
<proteinExistence type="predicted"/>
<evidence type="ECO:0000313" key="3">
    <source>
        <dbReference type="Proteomes" id="UP000285596"/>
    </source>
</evidence>
<evidence type="ECO:0000256" key="1">
    <source>
        <dbReference type="SAM" id="Phobius"/>
    </source>
</evidence>
<dbReference type="Proteomes" id="UP000285596">
    <property type="component" value="Unassembled WGS sequence"/>
</dbReference>
<keyword evidence="1" id="KW-1133">Transmembrane helix</keyword>
<dbReference type="AlphaFoldDB" id="A0A423V5N5"/>